<dbReference type="GO" id="GO:0015820">
    <property type="term" value="P:L-leucine transport"/>
    <property type="evidence" value="ECO:0007669"/>
    <property type="project" value="TreeGrafter"/>
</dbReference>
<evidence type="ECO:0000256" key="4">
    <source>
        <dbReference type="ARBA" id="ARBA00022475"/>
    </source>
</evidence>
<comment type="subcellular location">
    <subcellularLocation>
        <location evidence="1 9">Cell membrane</location>
        <topology evidence="1 9">Multi-pass membrane protein</topology>
    </subcellularLocation>
</comment>
<keyword evidence="5 9" id="KW-0812">Transmembrane</keyword>
<reference evidence="10 11" key="1">
    <citation type="journal article" date="2016" name="Sci. Rep.">
        <title>Complete genome sequence and transcriptomic analysis of a novel marine strain Bacillus weihaiensis reveals the mechanism of brown algae degradation.</title>
        <authorList>
            <person name="Zhu Y."/>
            <person name="Chen P."/>
            <person name="Bao Y."/>
            <person name="Men Y."/>
            <person name="Zeng Y."/>
            <person name="Yang J."/>
            <person name="Sun J."/>
            <person name="Sun Y."/>
        </authorList>
    </citation>
    <scope>NUCLEOTIDE SEQUENCE [LARGE SCALE GENOMIC DNA]</scope>
    <source>
        <strain evidence="10 11">Alg07</strain>
    </source>
</reference>
<feature type="transmembrane region" description="Helical" evidence="9">
    <location>
        <begin position="380"/>
        <end position="399"/>
    </location>
</feature>
<name>A0A1L3MMJ7_9BACI</name>
<evidence type="ECO:0000313" key="10">
    <source>
        <dbReference type="EMBL" id="APH03541.1"/>
    </source>
</evidence>
<evidence type="ECO:0000256" key="2">
    <source>
        <dbReference type="ARBA" id="ARBA00008540"/>
    </source>
</evidence>
<evidence type="ECO:0000256" key="7">
    <source>
        <dbReference type="ARBA" id="ARBA00022989"/>
    </source>
</evidence>
<feature type="transmembrane region" description="Helical" evidence="9">
    <location>
        <begin position="12"/>
        <end position="29"/>
    </location>
</feature>
<evidence type="ECO:0000256" key="8">
    <source>
        <dbReference type="ARBA" id="ARBA00023136"/>
    </source>
</evidence>
<dbReference type="InterPro" id="IPR004685">
    <property type="entry name" value="Brnchd-chn_aa_trnsp_Livcs"/>
</dbReference>
<evidence type="ECO:0000256" key="6">
    <source>
        <dbReference type="ARBA" id="ARBA00022970"/>
    </source>
</evidence>
<sequence length="440" mass="46538">MVKKLSGKETWIIGLMLFALFLGAGNMIFPPAMGQQAGEHVWLATLGFLITGVGLPFLGIVAIALSGNDIQSISNRVNPTFGLIFPIILYLTIGPFFGIPRTATVAYEIGVTPFLPESLLASQGTLFLYSLLFFAVTYWLALNPTKLVDRIGKVLTPALLLILVTLTVKAFSTPMGELQPAQGDYVDGAFFKGFLEGYLTLDALGALVFGIVIITTIKDRGVTAKMDVAKICIQAGLIAAAGLAFVYVSLAYVGGTSVTSLGHLDNGGAILSGSASLLFGSLGRVVLGLAITFACLTTSVGLVSACGNYLAKVIPWLDYKVVILILSLFSTAVANFGLTQLISVSVPLLFAIYPLAIVLILLSFVDYGIGITSKVYKWSLGVTAIISLADGLKAANLLTENLTSFFTYIPLFSIGIGWLVPAVCGAIVGWCLSLPEIRRN</sequence>
<keyword evidence="6 9" id="KW-0029">Amino-acid transport</keyword>
<feature type="transmembrane region" description="Helical" evidence="9">
    <location>
        <begin position="285"/>
        <end position="310"/>
    </location>
</feature>
<keyword evidence="7 9" id="KW-1133">Transmembrane helix</keyword>
<dbReference type="GO" id="GO:0005886">
    <property type="term" value="C:plasma membrane"/>
    <property type="evidence" value="ECO:0007669"/>
    <property type="project" value="UniProtKB-SubCell"/>
</dbReference>
<dbReference type="PANTHER" id="PTHR30588">
    <property type="entry name" value="BRANCHED-CHAIN AMINO ACID TRANSPORT SYSTEM 2 CARRIER PROTEIN"/>
    <property type="match status" value="1"/>
</dbReference>
<dbReference type="EMBL" id="CP016020">
    <property type="protein sequence ID" value="APH03541.1"/>
    <property type="molecule type" value="Genomic_DNA"/>
</dbReference>
<dbReference type="GO" id="GO:0015190">
    <property type="term" value="F:L-leucine transmembrane transporter activity"/>
    <property type="evidence" value="ECO:0007669"/>
    <property type="project" value="TreeGrafter"/>
</dbReference>
<evidence type="ECO:0000256" key="5">
    <source>
        <dbReference type="ARBA" id="ARBA00022692"/>
    </source>
</evidence>
<feature type="transmembrane region" description="Helical" evidence="9">
    <location>
        <begin position="119"/>
        <end position="142"/>
    </location>
</feature>
<gene>
    <name evidence="10" type="ORF">A9C19_01550</name>
</gene>
<evidence type="ECO:0000313" key="11">
    <source>
        <dbReference type="Proteomes" id="UP000181936"/>
    </source>
</evidence>
<evidence type="ECO:0000256" key="1">
    <source>
        <dbReference type="ARBA" id="ARBA00004651"/>
    </source>
</evidence>
<accession>A0A1L3MMJ7</accession>
<feature type="transmembrane region" description="Helical" evidence="9">
    <location>
        <begin position="405"/>
        <end position="432"/>
    </location>
</feature>
<comment type="function">
    <text evidence="9">Component of the transport system for branched-chain amino acids.</text>
</comment>
<comment type="similarity">
    <text evidence="2 9">Belongs to the branched chain amino acid transporter family.</text>
</comment>
<feature type="transmembrane region" description="Helical" evidence="9">
    <location>
        <begin position="41"/>
        <end position="65"/>
    </location>
</feature>
<dbReference type="KEGG" id="bwh:A9C19_01550"/>
<proteinExistence type="inferred from homology"/>
<feature type="transmembrane region" description="Helical" evidence="9">
    <location>
        <begin position="322"/>
        <end position="342"/>
    </location>
</feature>
<keyword evidence="3 9" id="KW-0813">Transport</keyword>
<dbReference type="GO" id="GO:0015188">
    <property type="term" value="F:L-isoleucine transmembrane transporter activity"/>
    <property type="evidence" value="ECO:0007669"/>
    <property type="project" value="TreeGrafter"/>
</dbReference>
<feature type="transmembrane region" description="Helical" evidence="9">
    <location>
        <begin position="229"/>
        <end position="253"/>
    </location>
</feature>
<keyword evidence="11" id="KW-1185">Reference proteome</keyword>
<keyword evidence="8 9" id="KW-0472">Membrane</keyword>
<feature type="transmembrane region" description="Helical" evidence="9">
    <location>
        <begin position="77"/>
        <end position="99"/>
    </location>
</feature>
<feature type="transmembrane region" description="Helical" evidence="9">
    <location>
        <begin position="154"/>
        <end position="172"/>
    </location>
</feature>
<keyword evidence="4" id="KW-1003">Cell membrane</keyword>
<feature type="transmembrane region" description="Helical" evidence="9">
    <location>
        <begin position="198"/>
        <end position="217"/>
    </location>
</feature>
<dbReference type="PANTHER" id="PTHR30588:SF8">
    <property type="entry name" value="BRANCHED-CHAIN AMINO ACID PERMEASE BRAB"/>
    <property type="match status" value="1"/>
</dbReference>
<feature type="transmembrane region" description="Helical" evidence="9">
    <location>
        <begin position="348"/>
        <end position="368"/>
    </location>
</feature>
<protein>
    <recommendedName>
        <fullName evidence="9">Branched-chain amino acid transport system carrier protein</fullName>
    </recommendedName>
</protein>
<dbReference type="GO" id="GO:0015818">
    <property type="term" value="P:isoleucine transport"/>
    <property type="evidence" value="ECO:0007669"/>
    <property type="project" value="TreeGrafter"/>
</dbReference>
<dbReference type="GO" id="GO:0005304">
    <property type="term" value="F:L-valine transmembrane transporter activity"/>
    <property type="evidence" value="ECO:0007669"/>
    <property type="project" value="TreeGrafter"/>
</dbReference>
<dbReference type="Proteomes" id="UP000181936">
    <property type="component" value="Chromosome"/>
</dbReference>
<dbReference type="Pfam" id="PF05525">
    <property type="entry name" value="Branch_AA_trans"/>
    <property type="match status" value="1"/>
</dbReference>
<evidence type="ECO:0000256" key="9">
    <source>
        <dbReference type="RuleBase" id="RU362122"/>
    </source>
</evidence>
<organism evidence="10 11">
    <name type="scientific">Bacillus weihaiensis</name>
    <dbReference type="NCBI Taxonomy" id="1547283"/>
    <lineage>
        <taxon>Bacteria</taxon>
        <taxon>Bacillati</taxon>
        <taxon>Bacillota</taxon>
        <taxon>Bacilli</taxon>
        <taxon>Bacillales</taxon>
        <taxon>Bacillaceae</taxon>
        <taxon>Bacillus</taxon>
    </lineage>
</organism>
<dbReference type="NCBIfam" id="TIGR00796">
    <property type="entry name" value="livcs"/>
    <property type="match status" value="1"/>
</dbReference>
<dbReference type="RefSeq" id="WP_072578331.1">
    <property type="nucleotide sequence ID" value="NZ_CP016020.1"/>
</dbReference>
<evidence type="ECO:0000256" key="3">
    <source>
        <dbReference type="ARBA" id="ARBA00022448"/>
    </source>
</evidence>
<dbReference type="AlphaFoldDB" id="A0A1L3MMJ7"/>